<dbReference type="OrthoDB" id="9784014at2"/>
<evidence type="ECO:0000256" key="3">
    <source>
        <dbReference type="ARBA" id="ARBA00022692"/>
    </source>
</evidence>
<comment type="subcellular location">
    <subcellularLocation>
        <location evidence="1">Cell membrane</location>
        <topology evidence="1">Multi-pass membrane protein</topology>
    </subcellularLocation>
</comment>
<dbReference type="GO" id="GO:0005886">
    <property type="term" value="C:plasma membrane"/>
    <property type="evidence" value="ECO:0007669"/>
    <property type="project" value="UniProtKB-SubCell"/>
</dbReference>
<dbReference type="PANTHER" id="PTHR43738:SF2">
    <property type="entry name" value="ABC TRANSPORTER PERMEASE"/>
    <property type="match status" value="1"/>
</dbReference>
<evidence type="ECO:0000313" key="9">
    <source>
        <dbReference type="Proteomes" id="UP000028981"/>
    </source>
</evidence>
<keyword evidence="4 6" id="KW-1133">Transmembrane helix</keyword>
<accession>A0A087M663</accession>
<dbReference type="AlphaFoldDB" id="A0A087M663"/>
<evidence type="ECO:0000256" key="5">
    <source>
        <dbReference type="ARBA" id="ARBA00023136"/>
    </source>
</evidence>
<evidence type="ECO:0000313" key="8">
    <source>
        <dbReference type="EMBL" id="KFL32366.1"/>
    </source>
</evidence>
<proteinExistence type="predicted"/>
<reference evidence="8 9" key="1">
    <citation type="submission" date="2014-08" db="EMBL/GenBank/DDBJ databases">
        <authorList>
            <person name="Hassan Y.I."/>
            <person name="Lepp D."/>
            <person name="Zhou T."/>
        </authorList>
    </citation>
    <scope>NUCLEOTIDE SEQUENCE [LARGE SCALE GENOMIC DNA]</scope>
    <source>
        <strain evidence="8 9">IFO13584</strain>
    </source>
</reference>
<evidence type="ECO:0000256" key="6">
    <source>
        <dbReference type="SAM" id="Phobius"/>
    </source>
</evidence>
<dbReference type="PANTHER" id="PTHR43738">
    <property type="entry name" value="ABC TRANSPORTER, MEMBRANE PROTEIN"/>
    <property type="match status" value="1"/>
</dbReference>
<dbReference type="RefSeq" id="WP_035080074.1">
    <property type="nucleotide sequence ID" value="NZ_JQGC01000003.1"/>
</dbReference>
<evidence type="ECO:0000256" key="1">
    <source>
        <dbReference type="ARBA" id="ARBA00004651"/>
    </source>
</evidence>
<dbReference type="EMBL" id="JQGC01000003">
    <property type="protein sequence ID" value="KFL32366.1"/>
    <property type="molecule type" value="Genomic_DNA"/>
</dbReference>
<feature type="domain" description="ABC3 transporter permease C-terminal" evidence="7">
    <location>
        <begin position="300"/>
        <end position="409"/>
    </location>
</feature>
<dbReference type="Proteomes" id="UP000028981">
    <property type="component" value="Unassembled WGS sequence"/>
</dbReference>
<dbReference type="Pfam" id="PF02687">
    <property type="entry name" value="FtsX"/>
    <property type="match status" value="1"/>
</dbReference>
<gene>
    <name evidence="8" type="ORF">JP75_05330</name>
</gene>
<keyword evidence="9" id="KW-1185">Reference proteome</keyword>
<protein>
    <recommendedName>
        <fullName evidence="7">ABC3 transporter permease C-terminal domain-containing protein</fullName>
    </recommendedName>
</protein>
<evidence type="ECO:0000256" key="2">
    <source>
        <dbReference type="ARBA" id="ARBA00022475"/>
    </source>
</evidence>
<evidence type="ECO:0000256" key="4">
    <source>
        <dbReference type="ARBA" id="ARBA00022989"/>
    </source>
</evidence>
<feature type="transmembrane region" description="Helical" evidence="6">
    <location>
        <begin position="385"/>
        <end position="407"/>
    </location>
</feature>
<organism evidence="8 9">
    <name type="scientific">Devosia riboflavina</name>
    <dbReference type="NCBI Taxonomy" id="46914"/>
    <lineage>
        <taxon>Bacteria</taxon>
        <taxon>Pseudomonadati</taxon>
        <taxon>Pseudomonadota</taxon>
        <taxon>Alphaproteobacteria</taxon>
        <taxon>Hyphomicrobiales</taxon>
        <taxon>Devosiaceae</taxon>
        <taxon>Devosia</taxon>
    </lineage>
</organism>
<feature type="transmembrane region" description="Helical" evidence="6">
    <location>
        <begin position="338"/>
        <end position="365"/>
    </location>
</feature>
<dbReference type="InterPro" id="IPR003838">
    <property type="entry name" value="ABC3_permease_C"/>
</dbReference>
<sequence>MNPFPIAWASLRRNSFTGVLFLLIVALAVALGIAISAQERALRIGSARAADKFDLIVAAPGSHNDVLFSTVYLDPTAVELLDPAITRLLFEEAEADFVAPIGFGDAIGSDPVVGTVAPFVDHLSGGLAEGRLFEDINEAVVGALSPHAVGNELEVSHGHGGATGTDADAAADAIEAGEAVPGGDGDHPHITIVGRMQPTGTPWDRAIVVPIEYNWAAHGLGTGHLPQDTHIGAPFDPDALPGLPAVVVKPKDVAAAYGLRAAYRTPQSTAFFPAEVLVELYALLGDATAIMSGLTLAAQALVVAAILAGIVAILDLQRQRFAVLRALGASPLFIFTTVWIYVAAIVVTGALAGLVLGWGAAWVVSDLLAQSTGVAMRAEIGARELSLVSTLVGLGLLLAVVPALIIYRRPVVDALR</sequence>
<dbReference type="STRING" id="46914.JP75_05330"/>
<comment type="caution">
    <text evidence="8">The sequence shown here is derived from an EMBL/GenBank/DDBJ whole genome shotgun (WGS) entry which is preliminary data.</text>
</comment>
<keyword evidence="5 6" id="KW-0472">Membrane</keyword>
<evidence type="ECO:0000259" key="7">
    <source>
        <dbReference type="Pfam" id="PF02687"/>
    </source>
</evidence>
<name>A0A087M663_9HYPH</name>
<feature type="transmembrane region" description="Helical" evidence="6">
    <location>
        <begin position="296"/>
        <end position="317"/>
    </location>
</feature>
<keyword evidence="3 6" id="KW-0812">Transmembrane</keyword>
<dbReference type="InterPro" id="IPR051125">
    <property type="entry name" value="ABC-4/HrtB_transporter"/>
</dbReference>
<keyword evidence="2" id="KW-1003">Cell membrane</keyword>